<evidence type="ECO:0000313" key="2">
    <source>
        <dbReference type="Proteomes" id="UP000772434"/>
    </source>
</evidence>
<dbReference type="EMBL" id="JADNRY010000306">
    <property type="protein sequence ID" value="KAF9059352.1"/>
    <property type="molecule type" value="Genomic_DNA"/>
</dbReference>
<comment type="caution">
    <text evidence="1">The sequence shown here is derived from an EMBL/GenBank/DDBJ whole genome shotgun (WGS) entry which is preliminary data.</text>
</comment>
<protein>
    <submittedName>
        <fullName evidence="1">Uncharacterized protein</fullName>
    </submittedName>
</protein>
<gene>
    <name evidence="1" type="ORF">BDP27DRAFT_1407675</name>
</gene>
<name>A0A9P5PAQ7_9AGAR</name>
<dbReference type="AlphaFoldDB" id="A0A9P5PAQ7"/>
<proteinExistence type="predicted"/>
<sequence length="382" mass="43697">MHIWISYMVKTYTEPLLPFYDSEDDSFGMRALRTVILVYLELLSKGVIRIQELESTPGAADMVVRVQIYGLCVYRDGPSSSAYYEVSARLLDMMSSDWDNFWSRVHEDTLTDISIPASTALIKVLTRLCQKRPLAVRYRDLSRWLYVFSYAGPSQTFLQQLMKRRSVYFVTRILTRIGKNMESTQGQNILNDANVLDTWKFAVQHLLFALDYGGHDAIVLSLELGLFSTLWSFSQVCGDSLLGDYTVGELYGAIVGIVAAASLYRTVLKALQKGLQKHPLRNRALEWDQVQAHSVPIWREFKKAIRSAVSKISLDRASGSMLRTRCCTKRQKEFPAQRTLEISTVSLLLQYMKWAVDKTNWQTKMLINIPFEALQTEITKVP</sequence>
<evidence type="ECO:0000313" key="1">
    <source>
        <dbReference type="EMBL" id="KAF9059352.1"/>
    </source>
</evidence>
<keyword evidence="2" id="KW-1185">Reference proteome</keyword>
<dbReference type="Proteomes" id="UP000772434">
    <property type="component" value="Unassembled WGS sequence"/>
</dbReference>
<accession>A0A9P5PAQ7</accession>
<organism evidence="1 2">
    <name type="scientific">Rhodocollybia butyracea</name>
    <dbReference type="NCBI Taxonomy" id="206335"/>
    <lineage>
        <taxon>Eukaryota</taxon>
        <taxon>Fungi</taxon>
        <taxon>Dikarya</taxon>
        <taxon>Basidiomycota</taxon>
        <taxon>Agaricomycotina</taxon>
        <taxon>Agaricomycetes</taxon>
        <taxon>Agaricomycetidae</taxon>
        <taxon>Agaricales</taxon>
        <taxon>Marasmiineae</taxon>
        <taxon>Omphalotaceae</taxon>
        <taxon>Rhodocollybia</taxon>
    </lineage>
</organism>
<reference evidence="1" key="1">
    <citation type="submission" date="2020-11" db="EMBL/GenBank/DDBJ databases">
        <authorList>
            <consortium name="DOE Joint Genome Institute"/>
            <person name="Ahrendt S."/>
            <person name="Riley R."/>
            <person name="Andreopoulos W."/>
            <person name="Labutti K."/>
            <person name="Pangilinan J."/>
            <person name="Ruiz-Duenas F.J."/>
            <person name="Barrasa J.M."/>
            <person name="Sanchez-Garcia M."/>
            <person name="Camarero S."/>
            <person name="Miyauchi S."/>
            <person name="Serrano A."/>
            <person name="Linde D."/>
            <person name="Babiker R."/>
            <person name="Drula E."/>
            <person name="Ayuso-Fernandez I."/>
            <person name="Pacheco R."/>
            <person name="Padilla G."/>
            <person name="Ferreira P."/>
            <person name="Barriuso J."/>
            <person name="Kellner H."/>
            <person name="Castanera R."/>
            <person name="Alfaro M."/>
            <person name="Ramirez L."/>
            <person name="Pisabarro A.G."/>
            <person name="Kuo A."/>
            <person name="Tritt A."/>
            <person name="Lipzen A."/>
            <person name="He G."/>
            <person name="Yan M."/>
            <person name="Ng V."/>
            <person name="Cullen D."/>
            <person name="Martin F."/>
            <person name="Rosso M.-N."/>
            <person name="Henrissat B."/>
            <person name="Hibbett D."/>
            <person name="Martinez A.T."/>
            <person name="Grigoriev I.V."/>
        </authorList>
    </citation>
    <scope>NUCLEOTIDE SEQUENCE</scope>
    <source>
        <strain evidence="1">AH 40177</strain>
    </source>
</reference>